<protein>
    <submittedName>
        <fullName evidence="2">N-acetylglucosamine kinase-like BadF-type ATPase</fullName>
    </submittedName>
</protein>
<sequence length="298" mass="34514">MILVADSGSTKCDWVLIAKNKKKVRRVRTKGLNPVILKEEHIVKVIQKNKSLRKYKDSIEQVYFFGAGCNTEESKDLVSNILTSQFVNARSIYVNEDLMLAALSITSEPAVVCILGTGSNCCFFNGEEIEQKNLAMGYLLMDEGSGNHLGKELLKKYYYNKMPEDLKFSLEKEFNLSPQKVISKLYNSKAPNKYLAKHARFLFENIENDFCQEVIKDVIHQFIENQLKEYKNEIVSHPIYFVGSVAYFSQNLINEKLKSKNIKQANRFVRRPLQSFIQRIKNGEEVFKNIKTQEFHYH</sequence>
<dbReference type="CDD" id="cd24079">
    <property type="entry name" value="ASKHA_NBD_PG1100-like"/>
    <property type="match status" value="1"/>
</dbReference>
<reference evidence="2 3" key="1">
    <citation type="submission" date="2024-05" db="EMBL/GenBank/DDBJ databases">
        <authorList>
            <person name="Duchaud E."/>
        </authorList>
    </citation>
    <scope>NUCLEOTIDE SEQUENCE [LARGE SCALE GENOMIC DNA]</scope>
    <source>
        <strain evidence="2">Ena-SAMPLE-TAB-13-05-2024-13:56:06:370-140308</strain>
    </source>
</reference>
<dbReference type="PANTHER" id="PTHR43190">
    <property type="entry name" value="N-ACETYL-D-GLUCOSAMINE KINASE"/>
    <property type="match status" value="1"/>
</dbReference>
<dbReference type="RefSeq" id="WP_348714712.1">
    <property type="nucleotide sequence ID" value="NZ_CAXJIO010000010.1"/>
</dbReference>
<dbReference type="Gene3D" id="1.10.720.160">
    <property type="match status" value="1"/>
</dbReference>
<feature type="domain" description="ATPase BadF/BadG/BcrA/BcrD type" evidence="1">
    <location>
        <begin position="6"/>
        <end position="264"/>
    </location>
</feature>
<dbReference type="Proteomes" id="UP001497527">
    <property type="component" value="Unassembled WGS sequence"/>
</dbReference>
<dbReference type="Pfam" id="PF01869">
    <property type="entry name" value="BcrAD_BadFG"/>
    <property type="match status" value="1"/>
</dbReference>
<dbReference type="InterPro" id="IPR002731">
    <property type="entry name" value="ATPase_BadF"/>
</dbReference>
<dbReference type="PANTHER" id="PTHR43190:SF3">
    <property type="entry name" value="N-ACETYL-D-GLUCOSAMINE KINASE"/>
    <property type="match status" value="1"/>
</dbReference>
<dbReference type="SUPFAM" id="SSF53067">
    <property type="entry name" value="Actin-like ATPase domain"/>
    <property type="match status" value="2"/>
</dbReference>
<dbReference type="InterPro" id="IPR043129">
    <property type="entry name" value="ATPase_NBD"/>
</dbReference>
<proteinExistence type="predicted"/>
<dbReference type="InterPro" id="IPR052519">
    <property type="entry name" value="Euk-type_GlcNAc_Kinase"/>
</dbReference>
<comment type="caution">
    <text evidence="2">The sequence shown here is derived from an EMBL/GenBank/DDBJ whole genome shotgun (WGS) entry which is preliminary data.</text>
</comment>
<dbReference type="Gene3D" id="3.30.420.40">
    <property type="match status" value="2"/>
</dbReference>
<evidence type="ECO:0000313" key="3">
    <source>
        <dbReference type="Proteomes" id="UP001497527"/>
    </source>
</evidence>
<evidence type="ECO:0000313" key="2">
    <source>
        <dbReference type="EMBL" id="CAL2101989.1"/>
    </source>
</evidence>
<accession>A0ABP1EU31</accession>
<dbReference type="EMBL" id="CAXJIO010000010">
    <property type="protein sequence ID" value="CAL2101989.1"/>
    <property type="molecule type" value="Genomic_DNA"/>
</dbReference>
<evidence type="ECO:0000259" key="1">
    <source>
        <dbReference type="Pfam" id="PF01869"/>
    </source>
</evidence>
<gene>
    <name evidence="2" type="ORF">T190423A01A_10552</name>
</gene>
<name>A0ABP1EU31_9FLAO</name>
<organism evidence="2 3">
    <name type="scientific">Tenacibaculum polynesiense</name>
    <dbReference type="NCBI Taxonomy" id="3137857"/>
    <lineage>
        <taxon>Bacteria</taxon>
        <taxon>Pseudomonadati</taxon>
        <taxon>Bacteroidota</taxon>
        <taxon>Flavobacteriia</taxon>
        <taxon>Flavobacteriales</taxon>
        <taxon>Flavobacteriaceae</taxon>
        <taxon>Tenacibaculum</taxon>
    </lineage>
</organism>
<keyword evidence="3" id="KW-1185">Reference proteome</keyword>